<evidence type="ECO:0000256" key="6">
    <source>
        <dbReference type="ARBA" id="ARBA00022840"/>
    </source>
</evidence>
<dbReference type="CDD" id="cd14014">
    <property type="entry name" value="STKc_PknB_like"/>
    <property type="match status" value="1"/>
</dbReference>
<dbReference type="PANTHER" id="PTHR43289:SF6">
    <property type="entry name" value="SERINE_THREONINE-PROTEIN KINASE NEKL-3"/>
    <property type="match status" value="1"/>
</dbReference>
<name>A0A132MZ70_9ACTN</name>
<dbReference type="Pfam" id="PF00069">
    <property type="entry name" value="Pkinase"/>
    <property type="match status" value="1"/>
</dbReference>
<reference evidence="10" key="1">
    <citation type="submission" date="2015-04" db="EMBL/GenBank/DDBJ databases">
        <title>Physiological reanalysis, assessment of diazotrophy, and genome sequences of multiple isolates of Streptomyces thermoautotrophicus.</title>
        <authorList>
            <person name="MacKellar D.C."/>
            <person name="Lieber L."/>
            <person name="Norman J."/>
            <person name="Bolger A."/>
            <person name="Tobin C."/>
            <person name="Murray J.W."/>
            <person name="Chang R."/>
            <person name="Ford T."/>
            <person name="Nguyen P.Q."/>
            <person name="Woodward J."/>
            <person name="Permingeat H."/>
            <person name="Joshi N.S."/>
            <person name="Silver P.A."/>
            <person name="Usadel B."/>
            <person name="Rutherford A.W."/>
            <person name="Friesen M."/>
            <person name="Prell J."/>
        </authorList>
    </citation>
    <scope>NUCLEOTIDE SEQUENCE [LARGE SCALE GENOMIC DNA]</scope>
    <source>
        <strain evidence="10">H1</strain>
    </source>
</reference>
<evidence type="ECO:0000313" key="9">
    <source>
        <dbReference type="EMBL" id="KWX03026.1"/>
    </source>
</evidence>
<keyword evidence="3" id="KW-0808">Transferase</keyword>
<protein>
    <recommendedName>
        <fullName evidence="1">non-specific serine/threonine protein kinase</fullName>
        <ecNumber evidence="1">2.7.11.1</ecNumber>
    </recommendedName>
</protein>
<keyword evidence="10" id="KW-1185">Reference proteome</keyword>
<comment type="caution">
    <text evidence="9">The sequence shown here is derived from an EMBL/GenBank/DDBJ whole genome shotgun (WGS) entry which is preliminary data.</text>
</comment>
<evidence type="ECO:0000259" key="8">
    <source>
        <dbReference type="PROSITE" id="PS50011"/>
    </source>
</evidence>
<dbReference type="PATRIC" id="fig|1469144.10.peg.4369"/>
<evidence type="ECO:0000256" key="1">
    <source>
        <dbReference type="ARBA" id="ARBA00012513"/>
    </source>
</evidence>
<dbReference type="EMBL" id="LAXD01000001">
    <property type="protein sequence ID" value="KWX03026.1"/>
    <property type="molecule type" value="Genomic_DNA"/>
</dbReference>
<gene>
    <name evidence="9" type="ORF">LI90_4076</name>
</gene>
<dbReference type="PROSITE" id="PS50011">
    <property type="entry name" value="PROTEIN_KINASE_DOM"/>
    <property type="match status" value="1"/>
</dbReference>
<dbReference type="Gene3D" id="3.30.200.20">
    <property type="entry name" value="Phosphorylase Kinase, domain 1"/>
    <property type="match status" value="1"/>
</dbReference>
<dbReference type="AlphaFoldDB" id="A0A132MZ70"/>
<proteinExistence type="predicted"/>
<evidence type="ECO:0000256" key="7">
    <source>
        <dbReference type="PROSITE-ProRule" id="PRU10141"/>
    </source>
</evidence>
<dbReference type="Gene3D" id="1.10.510.10">
    <property type="entry name" value="Transferase(Phosphotransferase) domain 1"/>
    <property type="match status" value="1"/>
</dbReference>
<dbReference type="EC" id="2.7.11.1" evidence="1"/>
<dbReference type="STRING" id="1469144.LI90_4076"/>
<keyword evidence="4 7" id="KW-0547">Nucleotide-binding</keyword>
<dbReference type="GO" id="GO:0005524">
    <property type="term" value="F:ATP binding"/>
    <property type="evidence" value="ECO:0007669"/>
    <property type="project" value="UniProtKB-UniRule"/>
</dbReference>
<keyword evidence="5 9" id="KW-0418">Kinase</keyword>
<dbReference type="PANTHER" id="PTHR43289">
    <property type="entry name" value="MITOGEN-ACTIVATED PROTEIN KINASE KINASE KINASE 20-RELATED"/>
    <property type="match status" value="1"/>
</dbReference>
<evidence type="ECO:0000313" key="10">
    <source>
        <dbReference type="Proteomes" id="UP000070188"/>
    </source>
</evidence>
<feature type="binding site" evidence="7">
    <location>
        <position position="45"/>
    </location>
    <ligand>
        <name>ATP</name>
        <dbReference type="ChEBI" id="CHEBI:30616"/>
    </ligand>
</feature>
<keyword evidence="6 7" id="KW-0067">ATP-binding</keyword>
<dbReference type="PROSITE" id="PS00107">
    <property type="entry name" value="PROTEIN_KINASE_ATP"/>
    <property type="match status" value="1"/>
</dbReference>
<dbReference type="Proteomes" id="UP000070188">
    <property type="component" value="Unassembled WGS sequence"/>
</dbReference>
<feature type="domain" description="Protein kinase" evidence="8">
    <location>
        <begin position="16"/>
        <end position="280"/>
    </location>
</feature>
<evidence type="ECO:0000256" key="3">
    <source>
        <dbReference type="ARBA" id="ARBA00022679"/>
    </source>
</evidence>
<evidence type="ECO:0000256" key="2">
    <source>
        <dbReference type="ARBA" id="ARBA00022527"/>
    </source>
</evidence>
<accession>A0A132MZ70</accession>
<organism evidence="9 10">
    <name type="scientific">Carbonactinospora thermoautotrophica</name>
    <dbReference type="NCBI Taxonomy" id="1469144"/>
    <lineage>
        <taxon>Bacteria</taxon>
        <taxon>Bacillati</taxon>
        <taxon>Actinomycetota</taxon>
        <taxon>Actinomycetes</taxon>
        <taxon>Kitasatosporales</taxon>
        <taxon>Carbonactinosporaceae</taxon>
        <taxon>Carbonactinospora</taxon>
    </lineage>
</organism>
<evidence type="ECO:0000256" key="5">
    <source>
        <dbReference type="ARBA" id="ARBA00022777"/>
    </source>
</evidence>
<dbReference type="GO" id="GO:0004674">
    <property type="term" value="F:protein serine/threonine kinase activity"/>
    <property type="evidence" value="ECO:0007669"/>
    <property type="project" value="UniProtKB-KW"/>
</dbReference>
<dbReference type="PROSITE" id="PS00108">
    <property type="entry name" value="PROTEIN_KINASE_ST"/>
    <property type="match status" value="1"/>
</dbReference>
<keyword evidence="2 9" id="KW-0723">Serine/threonine-protein kinase</keyword>
<sequence>MMTGTPQGRRLLAGRYELHAELGRGGMGVVWRGVDTQLGREVAVKELRLGMELDEAELRSRWERMMREARSAARVNHPNVIRVYDVVVEDGLPWIVMEYVEGRSLSDVIADSGPLPPERVAAVGIAVLDALTAAHRAGILHRDVKPSNVLLTGDGRVVLTDFGIARLEGDRTLTATGAVLGSPAYMAPERAQGQHPGPESDLWALGATLYTAVEGRAPFERDTPLAVMAAVVSGEPDPYEKAGPLQPVLAALLQPEPAARPSHEEARRMLRAVCDARPVAVPRAVPPATPAVRPPRTPAAGPTLLALPVEPVPRRRVGLALLGAALAVAGIGAYASGVLRLSGQPAGAAPSPSRGAQDTGSVEYRPYRDRAGFALKLPVGWQRTSSGTRQIDFIDPTNTHLLRVGWSRHPGANLVQDRRNLERKTYGDRPDYDRITLRKTRLRDWEAAEWEFTFRDSRGRLRHAYNIAFLVHDDLGYAIHFSTLEEDWARMKPVCQAALESFEPAD</sequence>
<dbReference type="SUPFAM" id="SSF56112">
    <property type="entry name" value="Protein kinase-like (PK-like)"/>
    <property type="match status" value="1"/>
</dbReference>
<evidence type="ECO:0000256" key="4">
    <source>
        <dbReference type="ARBA" id="ARBA00022741"/>
    </source>
</evidence>
<dbReference type="InterPro" id="IPR017441">
    <property type="entry name" value="Protein_kinase_ATP_BS"/>
</dbReference>
<dbReference type="SMART" id="SM00220">
    <property type="entry name" value="S_TKc"/>
    <property type="match status" value="1"/>
</dbReference>
<dbReference type="InterPro" id="IPR000719">
    <property type="entry name" value="Prot_kinase_dom"/>
</dbReference>
<dbReference type="InterPro" id="IPR011009">
    <property type="entry name" value="Kinase-like_dom_sf"/>
</dbReference>
<dbReference type="InterPro" id="IPR008271">
    <property type="entry name" value="Ser/Thr_kinase_AS"/>
</dbReference>